<dbReference type="PRINTS" id="PR00705">
    <property type="entry name" value="PAPAIN"/>
</dbReference>
<keyword evidence="11" id="KW-1185">Reference proteome</keyword>
<comment type="caution">
    <text evidence="10">The sequence shown here is derived from an EMBL/GenBank/DDBJ whole genome shotgun (WGS) entry which is preliminary data.</text>
</comment>
<evidence type="ECO:0000256" key="4">
    <source>
        <dbReference type="ARBA" id="ARBA00022807"/>
    </source>
</evidence>
<dbReference type="Gene3D" id="3.90.70.10">
    <property type="entry name" value="Cysteine proteinases"/>
    <property type="match status" value="1"/>
</dbReference>
<evidence type="ECO:0000259" key="9">
    <source>
        <dbReference type="SMART" id="SM00848"/>
    </source>
</evidence>
<comment type="similarity">
    <text evidence="1">Belongs to the peptidase C1 family.</text>
</comment>
<evidence type="ECO:0000259" key="8">
    <source>
        <dbReference type="SMART" id="SM00645"/>
    </source>
</evidence>
<evidence type="ECO:0008006" key="12">
    <source>
        <dbReference type="Google" id="ProtNLM"/>
    </source>
</evidence>
<dbReference type="SUPFAM" id="SSF54001">
    <property type="entry name" value="Cysteine proteinases"/>
    <property type="match status" value="1"/>
</dbReference>
<dbReference type="InterPro" id="IPR013201">
    <property type="entry name" value="Prot_inhib_I29"/>
</dbReference>
<evidence type="ECO:0000313" key="11">
    <source>
        <dbReference type="Proteomes" id="UP000699462"/>
    </source>
</evidence>
<reference evidence="10 11" key="1">
    <citation type="submission" date="2019-07" db="EMBL/GenBank/DDBJ databases">
        <title>Annotation for the trematode Paragonimus westermani.</title>
        <authorList>
            <person name="Choi Y.-J."/>
        </authorList>
    </citation>
    <scope>NUCLEOTIDE SEQUENCE [LARGE SCALE GENOMIC DNA]</scope>
    <source>
        <strain evidence="10">180907_Pwestermani</strain>
    </source>
</reference>
<protein>
    <recommendedName>
        <fullName evidence="12">Cathepsin F</fullName>
    </recommendedName>
</protein>
<keyword evidence="7" id="KW-0732">Signal</keyword>
<proteinExistence type="inferred from homology"/>
<dbReference type="FunFam" id="3.90.70.10:FF:000332">
    <property type="entry name" value="Cathepsin L1"/>
    <property type="match status" value="1"/>
</dbReference>
<dbReference type="InterPro" id="IPR000668">
    <property type="entry name" value="Peptidase_C1A_C"/>
</dbReference>
<dbReference type="GO" id="GO:0006508">
    <property type="term" value="P:proteolysis"/>
    <property type="evidence" value="ECO:0007669"/>
    <property type="project" value="UniProtKB-KW"/>
</dbReference>
<organism evidence="10 11">
    <name type="scientific">Paragonimus westermani</name>
    <dbReference type="NCBI Taxonomy" id="34504"/>
    <lineage>
        <taxon>Eukaryota</taxon>
        <taxon>Metazoa</taxon>
        <taxon>Spiralia</taxon>
        <taxon>Lophotrochozoa</taxon>
        <taxon>Platyhelminthes</taxon>
        <taxon>Trematoda</taxon>
        <taxon>Digenea</taxon>
        <taxon>Plagiorchiida</taxon>
        <taxon>Troglotremata</taxon>
        <taxon>Troglotrematidae</taxon>
        <taxon>Paragonimus</taxon>
    </lineage>
</organism>
<dbReference type="InterPro" id="IPR013128">
    <property type="entry name" value="Peptidase_C1A"/>
</dbReference>
<evidence type="ECO:0000256" key="3">
    <source>
        <dbReference type="ARBA" id="ARBA00022801"/>
    </source>
</evidence>
<evidence type="ECO:0000313" key="10">
    <source>
        <dbReference type="EMBL" id="KAF8564615.1"/>
    </source>
</evidence>
<dbReference type="InterPro" id="IPR038765">
    <property type="entry name" value="Papain-like_cys_pep_sf"/>
</dbReference>
<dbReference type="InterPro" id="IPR039417">
    <property type="entry name" value="Peptidase_C1A_papain-like"/>
</dbReference>
<keyword evidence="4" id="KW-0788">Thiol protease</keyword>
<feature type="domain" description="Peptidase C1A papain C-terminal" evidence="8">
    <location>
        <begin position="111"/>
        <end position="320"/>
    </location>
</feature>
<keyword evidence="5" id="KW-0865">Zymogen</keyword>
<keyword evidence="3" id="KW-0378">Hydrolase</keyword>
<name>A0A8T0D9T3_9TREM</name>
<dbReference type="SMART" id="SM00848">
    <property type="entry name" value="Inhibitor_I29"/>
    <property type="match status" value="1"/>
</dbReference>
<evidence type="ECO:0000256" key="6">
    <source>
        <dbReference type="ARBA" id="ARBA00023157"/>
    </source>
</evidence>
<keyword evidence="2" id="KW-0645">Protease</keyword>
<dbReference type="SMART" id="SM00645">
    <property type="entry name" value="Pept_C1"/>
    <property type="match status" value="1"/>
</dbReference>
<dbReference type="Pfam" id="PF08246">
    <property type="entry name" value="Inhibitor_I29"/>
    <property type="match status" value="1"/>
</dbReference>
<dbReference type="OrthoDB" id="387093at2759"/>
<sequence length="346" mass="39036">MRLSVSLLALFVSYAFAVSAVRVPENARELFEQFKRDYGKVYTNGDDKKRFAIFKDNLVRAQRYQLQEQGTAKYGVTVFSDLTPEEFAANFLSSRINSEVEHVKLSDLEPAPNSLDWRKKGAVGPVENQGSCGSCWAFSVAGNVEGQWFLKTGQLAILSKQQLVDCDQLDSGCSGGYPPETYKEIMRMGGLELQKDYPYHAKDEQCQLDKSKLLAKIDDSIVLEADEEKQAAYLAKHGPLSVALNADYLQYYQCGISHPTKSMCPPQEMNHAVLSVGYGYEDGVPYWIIKNSWSESWGEKVSCKWATSKSTEEMEHVESINWLRPRLLTSEKTCLHVDLKRNPILL</sequence>
<dbReference type="Gene3D" id="1.10.287.2250">
    <property type="match status" value="1"/>
</dbReference>
<evidence type="ECO:0000256" key="1">
    <source>
        <dbReference type="ARBA" id="ARBA00008455"/>
    </source>
</evidence>
<dbReference type="Pfam" id="PF00112">
    <property type="entry name" value="Peptidase_C1"/>
    <property type="match status" value="1"/>
</dbReference>
<dbReference type="CDD" id="cd02248">
    <property type="entry name" value="Peptidase_C1A"/>
    <property type="match status" value="1"/>
</dbReference>
<keyword evidence="6" id="KW-1015">Disulfide bond</keyword>
<dbReference type="InterPro" id="IPR000169">
    <property type="entry name" value="Pept_cys_AS"/>
</dbReference>
<feature type="chain" id="PRO_5035891310" description="Cathepsin F" evidence="7">
    <location>
        <begin position="18"/>
        <end position="346"/>
    </location>
</feature>
<feature type="signal peptide" evidence="7">
    <location>
        <begin position="1"/>
        <end position="17"/>
    </location>
</feature>
<gene>
    <name evidence="10" type="ORF">P879_10416</name>
</gene>
<dbReference type="Proteomes" id="UP000699462">
    <property type="component" value="Unassembled WGS sequence"/>
</dbReference>
<feature type="domain" description="Cathepsin propeptide inhibitor" evidence="9">
    <location>
        <begin position="31"/>
        <end position="87"/>
    </location>
</feature>
<evidence type="ECO:0000256" key="7">
    <source>
        <dbReference type="SAM" id="SignalP"/>
    </source>
</evidence>
<evidence type="ECO:0000256" key="2">
    <source>
        <dbReference type="ARBA" id="ARBA00022670"/>
    </source>
</evidence>
<dbReference type="AlphaFoldDB" id="A0A8T0D9T3"/>
<dbReference type="GO" id="GO:0008234">
    <property type="term" value="F:cysteine-type peptidase activity"/>
    <property type="evidence" value="ECO:0007669"/>
    <property type="project" value="UniProtKB-KW"/>
</dbReference>
<accession>A0A8T0D9T3</accession>
<dbReference type="PROSITE" id="PS00139">
    <property type="entry name" value="THIOL_PROTEASE_CYS"/>
    <property type="match status" value="1"/>
</dbReference>
<evidence type="ECO:0000256" key="5">
    <source>
        <dbReference type="ARBA" id="ARBA00023145"/>
    </source>
</evidence>
<dbReference type="PANTHER" id="PTHR12411">
    <property type="entry name" value="CYSTEINE PROTEASE FAMILY C1-RELATED"/>
    <property type="match status" value="1"/>
</dbReference>
<dbReference type="EMBL" id="JTDF01008208">
    <property type="protein sequence ID" value="KAF8564615.1"/>
    <property type="molecule type" value="Genomic_DNA"/>
</dbReference>